<evidence type="ECO:0000313" key="5">
    <source>
        <dbReference type="Proteomes" id="UP001642484"/>
    </source>
</evidence>
<keyword evidence="1" id="KW-0880">Kelch repeat</keyword>
<proteinExistence type="predicted"/>
<organism evidence="4 5">
    <name type="scientific">Durusdinium trenchii</name>
    <dbReference type="NCBI Taxonomy" id="1381693"/>
    <lineage>
        <taxon>Eukaryota</taxon>
        <taxon>Sar</taxon>
        <taxon>Alveolata</taxon>
        <taxon>Dinophyceae</taxon>
        <taxon>Suessiales</taxon>
        <taxon>Symbiodiniaceae</taxon>
        <taxon>Durusdinium</taxon>
    </lineage>
</organism>
<dbReference type="InterPro" id="IPR027443">
    <property type="entry name" value="IPNS-like_sf"/>
</dbReference>
<dbReference type="InterPro" id="IPR026992">
    <property type="entry name" value="DIOX_N"/>
</dbReference>
<dbReference type="Gene3D" id="2.120.10.80">
    <property type="entry name" value="Kelch-type beta propeller"/>
    <property type="match status" value="2"/>
</dbReference>
<dbReference type="SUPFAM" id="SSF117281">
    <property type="entry name" value="Kelch motif"/>
    <property type="match status" value="1"/>
</dbReference>
<comment type="caution">
    <text evidence="4">The sequence shown here is derived from an EMBL/GenBank/DDBJ whole genome shotgun (WGS) entry which is preliminary data.</text>
</comment>
<reference evidence="4 5" key="1">
    <citation type="submission" date="2024-02" db="EMBL/GenBank/DDBJ databases">
        <authorList>
            <person name="Chen Y."/>
            <person name="Shah S."/>
            <person name="Dougan E. K."/>
            <person name="Thang M."/>
            <person name="Chan C."/>
        </authorList>
    </citation>
    <scope>NUCLEOTIDE SEQUENCE [LARGE SCALE GENOMIC DNA]</scope>
</reference>
<evidence type="ECO:0000256" key="2">
    <source>
        <dbReference type="ARBA" id="ARBA00022737"/>
    </source>
</evidence>
<dbReference type="InterPro" id="IPR006652">
    <property type="entry name" value="Kelch_1"/>
</dbReference>
<keyword evidence="2" id="KW-0677">Repeat</keyword>
<sequence>MQPWASLSGSYGPSTWKAEPLSQVLQALQTTQGQLSLLTKRLSMLREEHEALCDCLAFHGAVPAERLLAWMHRRRFAEARRRHPVACHETLESLMQAKELALDLAVRLGLEVCTTLSGASRGLRSSLSSLGPELANLFPFQLFAIGGEACGDALSSVRALVNAEVERFNLSQNSWETLEPLRTPRSGCAAVALGGYVYAVGGCGIDGEDLRSVERLNLQELVWEEVPSMATGRDELAAVTCGGYIYAMGGSHLVWPVRHVLDSAERFDPRSGTWQELPRLTRERCAAAAVALHRRLVVLGGCDEDGVALSSTESLDLTLGQPRWEVLPSMRRARCNFAAATSAGRILVAGGYDDHTRDVDTVEQFDPSHGAGWEAVHVLPVPRWGVRAASRAGHIFIVGGRGYPGTRAGGVWVIRITRPRTLQRLGPSSHVKTAEKVEQIETRRAACNVFGRHFGGIGGTLADILRKRQMEAQHVCRAWRKAFAEFGFCQATGHGIQDEVIEEAYAVARQFFTLPVEAKQRCDTGKAYGASSGYTGPGAERVSATATELPDGKVLGSEKARPPDRVESMIFYGREEDVVPEEVKNYREVMKRYYEELRGLLLASMALTAASLELPLNYFDRYFTADKLTKNEISLRLAYYPAYEDGVEPLPGQLRYGEHTDYTGFTLLWQDHNITGPQTAKEGLNPPLGGLQVRMPDGSWADCPPAPGAFTINAGDLIQAWTNDEFMSNWHRVTNPPPGDRHDRISLVVFTGPANDTIVEPLPTCVSPDRPPKCPMVDRWSPVAWSTPDMPYRYMPISAGEHLAKKLQASNV</sequence>
<feature type="domain" description="Fe2OG dioxygenase" evidence="3">
    <location>
        <begin position="631"/>
        <end position="753"/>
    </location>
</feature>
<dbReference type="PANTHER" id="PTHR46344">
    <property type="entry name" value="OS02G0202900 PROTEIN"/>
    <property type="match status" value="1"/>
</dbReference>
<dbReference type="PANTHER" id="PTHR46344:SF27">
    <property type="entry name" value="KELCH REPEAT SUPERFAMILY PROTEIN"/>
    <property type="match status" value="1"/>
</dbReference>
<evidence type="ECO:0000259" key="3">
    <source>
        <dbReference type="PROSITE" id="PS51471"/>
    </source>
</evidence>
<dbReference type="Proteomes" id="UP001642484">
    <property type="component" value="Unassembled WGS sequence"/>
</dbReference>
<dbReference type="Pfam" id="PF01344">
    <property type="entry name" value="Kelch_1"/>
    <property type="match status" value="4"/>
</dbReference>
<dbReference type="Pfam" id="PF14226">
    <property type="entry name" value="DIOX_N"/>
    <property type="match status" value="1"/>
</dbReference>
<dbReference type="EMBL" id="CAXAMN010002336">
    <property type="protein sequence ID" value="CAK8999189.1"/>
    <property type="molecule type" value="Genomic_DNA"/>
</dbReference>
<dbReference type="SUPFAM" id="SSF51197">
    <property type="entry name" value="Clavaminate synthase-like"/>
    <property type="match status" value="1"/>
</dbReference>
<dbReference type="InterPro" id="IPR044861">
    <property type="entry name" value="IPNS-like_FE2OG_OXY"/>
</dbReference>
<dbReference type="InterPro" id="IPR015915">
    <property type="entry name" value="Kelch-typ_b-propeller"/>
</dbReference>
<dbReference type="Gene3D" id="2.60.120.330">
    <property type="entry name" value="B-lactam Antibiotic, Isopenicillin N Synthase, Chain"/>
    <property type="match status" value="1"/>
</dbReference>
<evidence type="ECO:0000313" key="4">
    <source>
        <dbReference type="EMBL" id="CAK8999189.1"/>
    </source>
</evidence>
<keyword evidence="5" id="KW-1185">Reference proteome</keyword>
<dbReference type="PROSITE" id="PS51471">
    <property type="entry name" value="FE2OG_OXY"/>
    <property type="match status" value="1"/>
</dbReference>
<name>A0ABP0ID27_9DINO</name>
<dbReference type="SMART" id="SM00612">
    <property type="entry name" value="Kelch"/>
    <property type="match status" value="5"/>
</dbReference>
<gene>
    <name evidence="4" type="ORF">CCMP2556_LOCUS5557</name>
</gene>
<dbReference type="Pfam" id="PF03171">
    <property type="entry name" value="2OG-FeII_Oxy"/>
    <property type="match status" value="1"/>
</dbReference>
<protein>
    <recommendedName>
        <fullName evidence="3">Fe2OG dioxygenase domain-containing protein</fullName>
    </recommendedName>
</protein>
<dbReference type="InterPro" id="IPR005123">
    <property type="entry name" value="Oxoglu/Fe-dep_dioxygenase_dom"/>
</dbReference>
<evidence type="ECO:0000256" key="1">
    <source>
        <dbReference type="ARBA" id="ARBA00022441"/>
    </source>
</evidence>
<accession>A0ABP0ID27</accession>